<keyword evidence="2" id="KW-1185">Reference proteome</keyword>
<evidence type="ECO:0000313" key="1">
    <source>
        <dbReference type="EMBL" id="SHJ50149.1"/>
    </source>
</evidence>
<protein>
    <submittedName>
        <fullName evidence="1">Uncharacterized protein</fullName>
    </submittedName>
</protein>
<dbReference type="EMBL" id="FQZE01000021">
    <property type="protein sequence ID" value="SHJ50149.1"/>
    <property type="molecule type" value="Genomic_DNA"/>
</dbReference>
<gene>
    <name evidence="1" type="ORF">SAMN05444280_12129</name>
</gene>
<reference evidence="1 2" key="1">
    <citation type="submission" date="2016-11" db="EMBL/GenBank/DDBJ databases">
        <authorList>
            <person name="Jaros S."/>
            <person name="Januszkiewicz K."/>
            <person name="Wedrychowicz H."/>
        </authorList>
    </citation>
    <scope>NUCLEOTIDE SEQUENCE [LARGE SCALE GENOMIC DNA]</scope>
    <source>
        <strain evidence="1 2">DSM 27063</strain>
    </source>
</reference>
<name>A0A1M6JU10_9BACT</name>
<sequence>MPSKTLFIESVRIAPKNAVPKIIFEKSNNNLPSSFLIYQIYKLILSLTKIATKKN</sequence>
<dbReference type="AlphaFoldDB" id="A0A1M6JU10"/>
<accession>A0A1M6JU10</accession>
<dbReference type="Proteomes" id="UP000184050">
    <property type="component" value="Unassembled WGS sequence"/>
</dbReference>
<proteinExistence type="predicted"/>
<organism evidence="1 2">
    <name type="scientific">Tangfeifania diversioriginum</name>
    <dbReference type="NCBI Taxonomy" id="1168035"/>
    <lineage>
        <taxon>Bacteria</taxon>
        <taxon>Pseudomonadati</taxon>
        <taxon>Bacteroidota</taxon>
        <taxon>Bacteroidia</taxon>
        <taxon>Marinilabiliales</taxon>
        <taxon>Prolixibacteraceae</taxon>
        <taxon>Tangfeifania</taxon>
    </lineage>
</organism>
<evidence type="ECO:0000313" key="2">
    <source>
        <dbReference type="Proteomes" id="UP000184050"/>
    </source>
</evidence>